<accession>Q91FC0</accession>
<reference evidence="1 2" key="14">
    <citation type="journal article" date="1999" name="Virus Genes">
        <title>Identification of a gene cluster within the genome of Chilo iridescent virus encoding enzymes involved in viral DNA replication and processing.</title>
        <authorList>
            <person name="Muller K."/>
            <person name="Tidona C.A."/>
            <person name="Darai G."/>
        </authorList>
    </citation>
    <scope>NUCLEOTIDE SEQUENCE [LARGE SCALE GENOMIC DNA]</scope>
</reference>
<reference evidence="1 2" key="7">
    <citation type="journal article" date="1993" name="J. Gen. Virol.">
        <title>Identification of the gene encoding the major capsid protein of insect iridescent virus type 6 by polymerase chain reaction.</title>
        <authorList>
            <person name="Stohwasser R."/>
            <person name="Raab K."/>
            <person name="Schnitzler P."/>
            <person name="Janssen W."/>
            <person name="Darai G."/>
        </authorList>
    </citation>
    <scope>NUCLEOTIDE SEQUENCE [LARGE SCALE GENOMIC DNA]</scope>
</reference>
<evidence type="ECO:0000313" key="1">
    <source>
        <dbReference type="EMBL" id="AAK82265.1"/>
    </source>
</evidence>
<organismHost>
    <name type="scientific">Spodoptera frugiperda</name>
    <name type="common">Fall armyworm</name>
    <dbReference type="NCBI Taxonomy" id="7108"/>
</organismHost>
<name>Q91FC0_IIV6</name>
<reference evidence="1 2" key="2">
    <citation type="journal article" date="1986" name="Med. Microbiol. Immunol.">
        <title>Insect iridescent virus type 6 induced toxic degenerative hepatitis in mice.</title>
        <authorList>
            <person name="Lorbacher de Ruiz H."/>
            <person name="Gelderblom H."/>
            <person name="Hofmann W."/>
            <person name="Darai G."/>
        </authorList>
    </citation>
    <scope>NUCLEOTIDE SEQUENCE [LARGE SCALE GENOMIC DNA]</scope>
</reference>
<organism evidence="1 2">
    <name type="scientific">Invertebrate iridescent virus 6</name>
    <name type="common">IIV-6</name>
    <name type="synonym">Chilo iridescent virus</name>
    <dbReference type="NCBI Taxonomy" id="176652"/>
    <lineage>
        <taxon>Viruses</taxon>
        <taxon>Varidnaviria</taxon>
        <taxon>Bamfordvirae</taxon>
        <taxon>Nucleocytoviricota</taxon>
        <taxon>Megaviricetes</taxon>
        <taxon>Pimascovirales</taxon>
        <taxon>Pimascovirales incertae sedis</taxon>
        <taxon>Iridoviridae</taxon>
        <taxon>Betairidovirinae</taxon>
        <taxon>Iridovirus</taxon>
        <taxon>Iridovirus chilo1</taxon>
    </lineage>
</organism>
<dbReference type="Proteomes" id="UP000001359">
    <property type="component" value="Segment"/>
</dbReference>
<reference evidence="1 2" key="13">
    <citation type="journal article" date="1998" name="Virus Genes">
        <title>Identification of a thymidylate synthase gene within the genome of Chilo iridescent virus.</title>
        <authorList>
            <person name="Muller K."/>
            <person name="Tidona C.A."/>
            <person name="Bahr U."/>
            <person name="Darai G."/>
        </authorList>
    </citation>
    <scope>NUCLEOTIDE SEQUENCE [LARGE SCALE GENOMIC DNA]</scope>
</reference>
<organismHost>
    <name type="scientific">Acheta domesticus</name>
    <name type="common">House cricket</name>
    <dbReference type="NCBI Taxonomy" id="6997"/>
</organismHost>
<reference evidence="1 2" key="12">
    <citation type="journal article" date="1997" name="Virus Genes">
        <title>The DNA sequence of Chilo iridescent virus between the genome coordinates 0.101 and 0.391; similarities in coding strategy between insect and vertebrate iridoviruses.</title>
        <authorList>
            <person name="Bahr U."/>
            <person name="Tidona C.A."/>
            <person name="Darai G."/>
        </authorList>
    </citation>
    <scope>NUCLEOTIDE SEQUENCE [LARGE SCALE GENOMIC DNA]</scope>
</reference>
<dbReference type="KEGG" id="vg:1733251"/>
<proteinExistence type="predicted"/>
<protein>
    <submittedName>
        <fullName evidence="1">405L</fullName>
    </submittedName>
</protein>
<dbReference type="RefSeq" id="NP_149868.1">
    <property type="nucleotide sequence ID" value="NC_003038.1"/>
</dbReference>
<reference evidence="1 2" key="11">
    <citation type="journal article" date="1994" name="Virus Genes">
        <title>Chilo iridescent virus encodes a putative helicase belonging to a distinct family within the "DEAD/H" superfamily: implications for the evolution of large DNA viruses.</title>
        <authorList>
            <person name="Sonntag K.C."/>
            <person name="Schnitzler P."/>
            <person name="Koonin E.V."/>
            <person name="Darai G."/>
        </authorList>
    </citation>
    <scope>NUCLEOTIDE SEQUENCE [LARGE SCALE GENOMIC DNA]</scope>
</reference>
<reference evidence="1 2" key="10">
    <citation type="journal article" date="1994" name="Nucleic Acids Res.">
        <title>Identification of genes encoding zinc finger proteins, non-histone chromosomal HMG protein homologue, and a putative GTP phosphohydrolase in the genome of Chilo iridescent virus.</title>
        <authorList>
            <person name="Schnitzler P."/>
            <person name="Hug M."/>
            <person name="Handermann M."/>
            <person name="Janssen W."/>
            <person name="Koonin E.V."/>
            <person name="Delius H."/>
            <person name="Darai C."/>
        </authorList>
    </citation>
    <scope>NUCLEOTIDE SEQUENCE [LARGE SCALE GENOMIC DNA]</scope>
</reference>
<reference evidence="1 2" key="5">
    <citation type="journal article" date="1992" name="Virus Genes">
        <title>Identification and mapping of origins of DNA replication within the DNA sequences of the genome of insect iridescent virus type 6.</title>
        <authorList>
            <person name="Handermann M."/>
            <person name="Schnitzler P."/>
            <person name="Rosen-Wolff A."/>
            <person name="Raab K."/>
            <person name="Sonntag K.C."/>
            <person name="Darai G."/>
        </authorList>
    </citation>
    <scope>NUCLEOTIDE SEQUENCE [LARGE SCALE GENOMIC DNA]</scope>
</reference>
<evidence type="ECO:0000313" key="2">
    <source>
        <dbReference type="Proteomes" id="UP000001359"/>
    </source>
</evidence>
<reference evidence="1 2" key="9">
    <citation type="journal article" date="1994" name="J. Gen. Virol.">
        <title>Insect iridescent virus type 6 encodes a polypeptide related to the largest subunit of eukaryotic RNA polymerase II.</title>
        <authorList>
            <person name="Schnitzler P."/>
            <person name="Sonntag K.C."/>
            <person name="Muller M."/>
            <person name="Janssen W."/>
            <person name="Bugert J.J."/>
            <person name="Koonin E.V."/>
            <person name="Darai G."/>
        </authorList>
    </citation>
    <scope>NUCLEOTIDE SEQUENCE [LARGE SCALE GENOMIC DNA]</scope>
</reference>
<keyword evidence="2" id="KW-1185">Reference proteome</keyword>
<reference evidence="1 2" key="1">
    <citation type="journal article" date="1984" name="J. Virol.">
        <title>DNA analysis of insect iridescent virus 6: evidence for circular permutation and terminal redundancy.</title>
        <authorList>
            <person name="Delius H."/>
            <person name="Darai G."/>
            <person name="Fluegel R.M."/>
        </authorList>
    </citation>
    <scope>NUCLEOTIDE SEQUENCE [LARGE SCALE GENOMIC DNA]</scope>
</reference>
<dbReference type="GeneID" id="1733251"/>
<reference evidence="1 2" key="3">
    <citation type="journal article" date="1987" name="Virology">
        <title>Molecular cloning and physical mapping of the genome of insect iridescent virus type 6: further evidence for circular permutation of the viral genome.</title>
        <authorList>
            <person name="Schnitzler P."/>
            <person name="Soltau J.B."/>
            <person name="Fischer M."/>
            <person name="Reisner H."/>
            <person name="Scholz J."/>
            <person name="Delius H."/>
            <person name="Darai G."/>
        </authorList>
    </citation>
    <scope>NUCLEOTIDE SEQUENCE [LARGE SCALE GENOMIC DNA]</scope>
</reference>
<sequence length="44" mass="5321">MKKDVSTEVVHLIHVLHFKEEFLVKNFINYFLDFKCMNHAKDVI</sequence>
<reference evidence="1 2" key="8">
    <citation type="journal article" date="1994" name="Intervirology">
        <title>Identification of the primary structure and the coding capacity of the genome of insect iridescent virus type 6 between the genome coordinates 0.310 and 0.347 (7990 bp).</title>
        <authorList>
            <person name="Sonntag K.C."/>
            <person name="Schnitzler P."/>
            <person name="Janssen W."/>
            <person name="Darai G."/>
        </authorList>
    </citation>
    <scope>NUCLEOTIDE SEQUENCE [LARGE SCALE GENOMIC DNA]</scope>
</reference>
<organismHost>
    <name type="scientific">Chilo suppressalis</name>
    <name type="common">Asiatic rice borer moth</name>
    <dbReference type="NCBI Taxonomy" id="168631"/>
</organismHost>
<dbReference type="EMBL" id="AF303741">
    <property type="protein sequence ID" value="AAK82265.1"/>
    <property type="molecule type" value="Genomic_DNA"/>
</dbReference>
<reference evidence="1 2" key="4">
    <citation type="journal article" date="1988" name="Virology">
        <title>Identification and characterization of the repetitive DNA element in the genome of insect iridescent virus type 6.</title>
        <authorList>
            <person name="Fischer M."/>
            <person name="Schnitzler P."/>
            <person name="Delius H."/>
            <person name="Darai G."/>
        </authorList>
    </citation>
    <scope>NUCLEOTIDE SEQUENCE [LARGE SCALE GENOMIC DNA]</scope>
</reference>
<organismHost>
    <name type="scientific">Gryllus bimaculatus</name>
    <name type="common">Two-spotted cricket</name>
    <dbReference type="NCBI Taxonomy" id="6999"/>
</organismHost>
<reference evidence="1 2" key="15">
    <citation type="journal article" date="2001" name="Virology">
        <title>Analysis of the first complete DNA sequence of an invertebrate iridovirus: coding strategy of the genome of Chilo iridescent virus.</title>
        <authorList>
            <person name="Jakob N.J."/>
            <person name="Muller K."/>
            <person name="Bahr U."/>
            <person name="Darai G."/>
        </authorList>
    </citation>
    <scope>NUCLEOTIDE SEQUENCE [LARGE SCALE GENOMIC DNA]</scope>
</reference>
<reference evidence="1 2" key="6">
    <citation type="journal article" date="1992" name="Virus Genes">
        <title>Characterization of the third origin of DNA replication of the genome of insect iridescent virus type 6.</title>
        <authorList>
            <person name="Sonntag K.C."/>
            <person name="Darai G."/>
        </authorList>
    </citation>
    <scope>NUCLEOTIDE SEQUENCE [LARGE SCALE GENOMIC DNA]</scope>
</reference>
<organismHost>
    <name type="scientific">Gryllus campestris</name>
    <dbReference type="NCBI Taxonomy" id="58607"/>
</organismHost>